<organism evidence="3 4">
    <name type="scientific">Erwinia aeris</name>
    <dbReference type="NCBI Taxonomy" id="3239803"/>
    <lineage>
        <taxon>Bacteria</taxon>
        <taxon>Pseudomonadati</taxon>
        <taxon>Pseudomonadota</taxon>
        <taxon>Gammaproteobacteria</taxon>
        <taxon>Enterobacterales</taxon>
        <taxon>Erwiniaceae</taxon>
        <taxon>Erwinia</taxon>
    </lineage>
</organism>
<keyword evidence="4" id="KW-1185">Reference proteome</keyword>
<feature type="transmembrane region" description="Helical" evidence="1">
    <location>
        <begin position="12"/>
        <end position="32"/>
    </location>
</feature>
<dbReference type="EMBL" id="JBGFFX010000010">
    <property type="protein sequence ID" value="MEY8772019.1"/>
    <property type="molecule type" value="Genomic_DNA"/>
</dbReference>
<dbReference type="Pfam" id="PF25319">
    <property type="entry name" value="HofO"/>
    <property type="match status" value="1"/>
</dbReference>
<keyword evidence="1" id="KW-0472">Membrane</keyword>
<name>A0ABV4EB71_9GAMM</name>
<keyword evidence="1" id="KW-1133">Transmembrane helix</keyword>
<accession>A0ABV4EB71</accession>
<proteinExistence type="predicted"/>
<sequence>MSSVLLHRWLALPFWLRLLLLVLCFITGALMVRQVWLRPLQQQALQVAQQRQQEHKRYRLLLHNLQQRSSLHEAEADIAGLQLALRPGAARPFSWLQLSEAAGNRLQGWQPTPQGGELTLLLSWPQLQSAFRYLSERQPAVRLAQFSLKRVDEQLRLNLVVQYER</sequence>
<dbReference type="InterPro" id="IPR057522">
    <property type="entry name" value="HofO_C"/>
</dbReference>
<evidence type="ECO:0000256" key="1">
    <source>
        <dbReference type="SAM" id="Phobius"/>
    </source>
</evidence>
<keyword evidence="1" id="KW-0812">Transmembrane</keyword>
<gene>
    <name evidence="3" type="ORF">AB6T85_16575</name>
</gene>
<comment type="caution">
    <text evidence="3">The sequence shown here is derived from an EMBL/GenBank/DDBJ whole genome shotgun (WGS) entry which is preliminary data.</text>
</comment>
<evidence type="ECO:0000313" key="3">
    <source>
        <dbReference type="EMBL" id="MEY8772019.1"/>
    </source>
</evidence>
<feature type="domain" description="DNA utilization protein HofO C-terminal" evidence="2">
    <location>
        <begin position="93"/>
        <end position="164"/>
    </location>
</feature>
<reference evidence="3 4" key="1">
    <citation type="submission" date="2024-07" db="EMBL/GenBank/DDBJ databases">
        <authorList>
            <person name="Hebao G."/>
        </authorList>
    </citation>
    <scope>NUCLEOTIDE SEQUENCE [LARGE SCALE GENOMIC DNA]</scope>
    <source>
        <strain evidence="3 4">ACCC 02193</strain>
    </source>
</reference>
<evidence type="ECO:0000259" key="2">
    <source>
        <dbReference type="Pfam" id="PF25319"/>
    </source>
</evidence>
<dbReference type="RefSeq" id="WP_253457640.1">
    <property type="nucleotide sequence ID" value="NZ_JBGFFX010000010.1"/>
</dbReference>
<protein>
    <recommendedName>
        <fullName evidence="2">DNA utilization protein HofO C-terminal domain-containing protein</fullName>
    </recommendedName>
</protein>
<evidence type="ECO:0000313" key="4">
    <source>
        <dbReference type="Proteomes" id="UP001565243"/>
    </source>
</evidence>
<dbReference type="Proteomes" id="UP001565243">
    <property type="component" value="Unassembled WGS sequence"/>
</dbReference>